<sequence length="90" mass="10418">MHFDELSNEPEHMLIACFLSRLQEVPLSQAVSRQIYLRRVRQGVHVETVSDETQARRVRQTTTFRVSDMRCEVSPELSTEATPVSRSPME</sequence>
<protein>
    <submittedName>
        <fullName evidence="1">Uncharacterized protein</fullName>
    </submittedName>
</protein>
<keyword evidence="2" id="KW-1185">Reference proteome</keyword>
<proteinExistence type="predicted"/>
<dbReference type="Proteomes" id="UP000008237">
    <property type="component" value="Unassembled WGS sequence"/>
</dbReference>
<gene>
    <name evidence="1" type="ORF">EAI_10068</name>
</gene>
<dbReference type="EMBL" id="GL448558">
    <property type="protein sequence ID" value="EFN84279.1"/>
    <property type="molecule type" value="Genomic_DNA"/>
</dbReference>
<evidence type="ECO:0000313" key="1">
    <source>
        <dbReference type="EMBL" id="EFN84279.1"/>
    </source>
</evidence>
<evidence type="ECO:0000313" key="2">
    <source>
        <dbReference type="Proteomes" id="UP000008237"/>
    </source>
</evidence>
<dbReference type="AlphaFoldDB" id="E2BJC9"/>
<organism evidence="2">
    <name type="scientific">Harpegnathos saltator</name>
    <name type="common">Jerdon's jumping ant</name>
    <dbReference type="NCBI Taxonomy" id="610380"/>
    <lineage>
        <taxon>Eukaryota</taxon>
        <taxon>Metazoa</taxon>
        <taxon>Ecdysozoa</taxon>
        <taxon>Arthropoda</taxon>
        <taxon>Hexapoda</taxon>
        <taxon>Insecta</taxon>
        <taxon>Pterygota</taxon>
        <taxon>Neoptera</taxon>
        <taxon>Endopterygota</taxon>
        <taxon>Hymenoptera</taxon>
        <taxon>Apocrita</taxon>
        <taxon>Aculeata</taxon>
        <taxon>Formicoidea</taxon>
        <taxon>Formicidae</taxon>
        <taxon>Ponerinae</taxon>
        <taxon>Ponerini</taxon>
        <taxon>Harpegnathos</taxon>
    </lineage>
</organism>
<reference evidence="1 2" key="1">
    <citation type="journal article" date="2010" name="Science">
        <title>Genomic comparison of the ants Camponotus floridanus and Harpegnathos saltator.</title>
        <authorList>
            <person name="Bonasio R."/>
            <person name="Zhang G."/>
            <person name="Ye C."/>
            <person name="Mutti N.S."/>
            <person name="Fang X."/>
            <person name="Qin N."/>
            <person name="Donahue G."/>
            <person name="Yang P."/>
            <person name="Li Q."/>
            <person name="Li C."/>
            <person name="Zhang P."/>
            <person name="Huang Z."/>
            <person name="Berger S.L."/>
            <person name="Reinberg D."/>
            <person name="Wang J."/>
            <person name="Liebig J."/>
        </authorList>
    </citation>
    <scope>NUCLEOTIDE SEQUENCE [LARGE SCALE GENOMIC DNA]</scope>
    <source>
        <strain evidence="1 2">R22 G/1</strain>
    </source>
</reference>
<name>E2BJC9_HARSA</name>
<accession>E2BJC9</accession>
<dbReference type="InParanoid" id="E2BJC9"/>